<feature type="transmembrane region" description="Helical" evidence="1">
    <location>
        <begin position="38"/>
        <end position="58"/>
    </location>
</feature>
<sequence>MNSTVAVNLGLILLLPWYLVLGIVFWRTRKPPLGLGRRLADAAVLLLALAGSGIGGYWSFHHADPGAGAIWKQVLASLVGYGVFLLVLGGGFLARRRTP</sequence>
<evidence type="ECO:0000256" key="1">
    <source>
        <dbReference type="SAM" id="Phobius"/>
    </source>
</evidence>
<dbReference type="EMBL" id="JANFQO010000019">
    <property type="protein sequence ID" value="MCQ4166633.1"/>
    <property type="molecule type" value="Genomic_DNA"/>
</dbReference>
<evidence type="ECO:0008006" key="4">
    <source>
        <dbReference type="Google" id="ProtNLM"/>
    </source>
</evidence>
<keyword evidence="1" id="KW-1133">Transmembrane helix</keyword>
<keyword evidence="1" id="KW-0812">Transmembrane</keyword>
<organism evidence="2 3">
    <name type="scientific">Tahibacter harae</name>
    <dbReference type="NCBI Taxonomy" id="2963937"/>
    <lineage>
        <taxon>Bacteria</taxon>
        <taxon>Pseudomonadati</taxon>
        <taxon>Pseudomonadota</taxon>
        <taxon>Gammaproteobacteria</taxon>
        <taxon>Lysobacterales</taxon>
        <taxon>Rhodanobacteraceae</taxon>
        <taxon>Tahibacter</taxon>
    </lineage>
</organism>
<dbReference type="RefSeq" id="WP_255915821.1">
    <property type="nucleotide sequence ID" value="NZ_JANFQO010000019.1"/>
</dbReference>
<accession>A0ABT1QWH7</accession>
<comment type="caution">
    <text evidence="2">The sequence shown here is derived from an EMBL/GenBank/DDBJ whole genome shotgun (WGS) entry which is preliminary data.</text>
</comment>
<feature type="transmembrane region" description="Helical" evidence="1">
    <location>
        <begin position="6"/>
        <end position="26"/>
    </location>
</feature>
<proteinExistence type="predicted"/>
<name>A0ABT1QWH7_9GAMM</name>
<keyword evidence="3" id="KW-1185">Reference proteome</keyword>
<feature type="transmembrane region" description="Helical" evidence="1">
    <location>
        <begin position="70"/>
        <end position="94"/>
    </location>
</feature>
<evidence type="ECO:0000313" key="2">
    <source>
        <dbReference type="EMBL" id="MCQ4166633.1"/>
    </source>
</evidence>
<dbReference type="Proteomes" id="UP001165498">
    <property type="component" value="Unassembled WGS sequence"/>
</dbReference>
<gene>
    <name evidence="2" type="ORF">NM961_18115</name>
</gene>
<protein>
    <recommendedName>
        <fullName evidence="4">Transmembrane protein</fullName>
    </recommendedName>
</protein>
<evidence type="ECO:0000313" key="3">
    <source>
        <dbReference type="Proteomes" id="UP001165498"/>
    </source>
</evidence>
<keyword evidence="1" id="KW-0472">Membrane</keyword>
<reference evidence="2" key="1">
    <citation type="submission" date="2022-07" db="EMBL/GenBank/DDBJ databases">
        <title>Tahibacter sp., a new gammaproteobacterium isolated from the silt sample collected at pig farm.</title>
        <authorList>
            <person name="Chen H."/>
        </authorList>
    </citation>
    <scope>NUCLEOTIDE SEQUENCE</scope>
    <source>
        <strain evidence="2">P2K</strain>
    </source>
</reference>